<evidence type="ECO:0000256" key="1">
    <source>
        <dbReference type="SAM" id="MobiDB-lite"/>
    </source>
</evidence>
<sequence>MSESKTPSSPNDKTKITEQGGEGGIDGTSPLLAPSQSKNMTRLSLFGSESSNGPQQSFPHSLACRVIRTLDFRKCLFLSSRQRRSHKNCQQRKDWIISRPAFFFPCLLRR</sequence>
<evidence type="ECO:0000313" key="3">
    <source>
        <dbReference type="Proteomes" id="UP001054837"/>
    </source>
</evidence>
<organism evidence="2 3">
    <name type="scientific">Caerostris darwini</name>
    <dbReference type="NCBI Taxonomy" id="1538125"/>
    <lineage>
        <taxon>Eukaryota</taxon>
        <taxon>Metazoa</taxon>
        <taxon>Ecdysozoa</taxon>
        <taxon>Arthropoda</taxon>
        <taxon>Chelicerata</taxon>
        <taxon>Arachnida</taxon>
        <taxon>Araneae</taxon>
        <taxon>Araneomorphae</taxon>
        <taxon>Entelegynae</taxon>
        <taxon>Araneoidea</taxon>
        <taxon>Araneidae</taxon>
        <taxon>Caerostris</taxon>
    </lineage>
</organism>
<feature type="compositionally biased region" description="Polar residues" evidence="1">
    <location>
        <begin position="1"/>
        <end position="11"/>
    </location>
</feature>
<gene>
    <name evidence="2" type="ORF">CDAR_85221</name>
</gene>
<dbReference type="AlphaFoldDB" id="A0AAV4MZB8"/>
<comment type="caution">
    <text evidence="2">The sequence shown here is derived from an EMBL/GenBank/DDBJ whole genome shotgun (WGS) entry which is preliminary data.</text>
</comment>
<reference evidence="2 3" key="1">
    <citation type="submission" date="2021-06" db="EMBL/GenBank/DDBJ databases">
        <title>Caerostris darwini draft genome.</title>
        <authorList>
            <person name="Kono N."/>
            <person name="Arakawa K."/>
        </authorList>
    </citation>
    <scope>NUCLEOTIDE SEQUENCE [LARGE SCALE GENOMIC DNA]</scope>
</reference>
<dbReference type="Proteomes" id="UP001054837">
    <property type="component" value="Unassembled WGS sequence"/>
</dbReference>
<evidence type="ECO:0000313" key="2">
    <source>
        <dbReference type="EMBL" id="GIX77844.1"/>
    </source>
</evidence>
<name>A0AAV4MZB8_9ARAC</name>
<accession>A0AAV4MZB8</accession>
<feature type="region of interest" description="Disordered" evidence="1">
    <location>
        <begin position="1"/>
        <end position="36"/>
    </location>
</feature>
<dbReference type="EMBL" id="BPLQ01001054">
    <property type="protein sequence ID" value="GIX77844.1"/>
    <property type="molecule type" value="Genomic_DNA"/>
</dbReference>
<protein>
    <submittedName>
        <fullName evidence="2">Uncharacterized protein</fullName>
    </submittedName>
</protein>
<proteinExistence type="predicted"/>
<keyword evidence="3" id="KW-1185">Reference proteome</keyword>